<evidence type="ECO:0000313" key="5">
    <source>
        <dbReference type="Proteomes" id="UP000197065"/>
    </source>
</evidence>
<dbReference type="AlphaFoldDB" id="A0A212R2Z6"/>
<keyword evidence="4" id="KW-0540">Nuclease</keyword>
<feature type="coiled-coil region" evidence="1">
    <location>
        <begin position="37"/>
        <end position="64"/>
    </location>
</feature>
<reference evidence="4 5" key="1">
    <citation type="submission" date="2017-06" db="EMBL/GenBank/DDBJ databases">
        <authorList>
            <person name="Kim H.J."/>
            <person name="Triplett B.A."/>
        </authorList>
    </citation>
    <scope>NUCLEOTIDE SEQUENCE [LARGE SCALE GENOMIC DNA]</scope>
    <source>
        <strain evidence="4 5">B29T1</strain>
    </source>
</reference>
<dbReference type="OrthoDB" id="9807941at2"/>
<keyword evidence="3" id="KW-0812">Transmembrane</keyword>
<name>A0A212R2Z6_9PROT</name>
<feature type="region of interest" description="Disordered" evidence="2">
    <location>
        <begin position="81"/>
        <end position="100"/>
    </location>
</feature>
<protein>
    <submittedName>
        <fullName evidence="4">Predicted 5' DNA nuclease, flap endonuclease-1-like, helix-3-turn-helix (H3TH) domain</fullName>
    </submittedName>
</protein>
<keyword evidence="5" id="KW-1185">Reference proteome</keyword>
<keyword evidence="4" id="KW-0255">Endonuclease</keyword>
<proteinExistence type="predicted"/>
<keyword evidence="3" id="KW-0472">Membrane</keyword>
<gene>
    <name evidence="4" type="ORF">SAMN07250955_10596</name>
</gene>
<organism evidence="4 5">
    <name type="scientific">Arboricoccus pini</name>
    <dbReference type="NCBI Taxonomy" id="1963835"/>
    <lineage>
        <taxon>Bacteria</taxon>
        <taxon>Pseudomonadati</taxon>
        <taxon>Pseudomonadota</taxon>
        <taxon>Alphaproteobacteria</taxon>
        <taxon>Geminicoccales</taxon>
        <taxon>Geminicoccaceae</taxon>
        <taxon>Arboricoccus</taxon>
    </lineage>
</organism>
<dbReference type="RefSeq" id="WP_133063869.1">
    <property type="nucleotide sequence ID" value="NZ_FYEH01000005.1"/>
</dbReference>
<evidence type="ECO:0000256" key="2">
    <source>
        <dbReference type="SAM" id="MobiDB-lite"/>
    </source>
</evidence>
<dbReference type="Proteomes" id="UP000197065">
    <property type="component" value="Unassembled WGS sequence"/>
</dbReference>
<dbReference type="EMBL" id="FYEH01000005">
    <property type="protein sequence ID" value="SNB66383.1"/>
    <property type="molecule type" value="Genomic_DNA"/>
</dbReference>
<dbReference type="GO" id="GO:0004519">
    <property type="term" value="F:endonuclease activity"/>
    <property type="evidence" value="ECO:0007669"/>
    <property type="project" value="UniProtKB-KW"/>
</dbReference>
<feature type="transmembrane region" description="Helical" evidence="3">
    <location>
        <begin position="6"/>
        <end position="25"/>
    </location>
</feature>
<dbReference type="Gene3D" id="1.10.150.20">
    <property type="entry name" value="5' to 3' exonuclease, C-terminal subdomain"/>
    <property type="match status" value="1"/>
</dbReference>
<evidence type="ECO:0000313" key="4">
    <source>
        <dbReference type="EMBL" id="SNB66383.1"/>
    </source>
</evidence>
<evidence type="ECO:0000256" key="1">
    <source>
        <dbReference type="SAM" id="Coils"/>
    </source>
</evidence>
<evidence type="ECO:0000256" key="3">
    <source>
        <dbReference type="SAM" id="Phobius"/>
    </source>
</evidence>
<keyword evidence="4" id="KW-0378">Hydrolase</keyword>
<sequence>MDLWSLSIGFLLGVVVAIVIAWVAVSRASERRLVAIEKDAQDQIQRAMQEARDADLAHRETKERLIALELARAAVPVAQPAADKAPSLANSNRDRPSYSRPAANNLKRIRGIGRAVEKRLNGMGITTISALAELGPDQIKSIEERLGFPGRVEREAWIVQARALSEADARDRA</sequence>
<accession>A0A212R2Z6</accession>
<keyword evidence="3" id="KW-1133">Transmembrane helix</keyword>
<keyword evidence="1" id="KW-0175">Coiled coil</keyword>